<dbReference type="Proteomes" id="UP000028782">
    <property type="component" value="Chromosome"/>
</dbReference>
<dbReference type="InterPro" id="IPR036291">
    <property type="entry name" value="NAD(P)-bd_dom_sf"/>
</dbReference>
<protein>
    <submittedName>
        <fullName evidence="3">Short-chain dehydrogenase</fullName>
    </submittedName>
</protein>
<dbReference type="Gene3D" id="3.40.50.720">
    <property type="entry name" value="NAD(P)-binding Rossmann-like Domain"/>
    <property type="match status" value="1"/>
</dbReference>
<dbReference type="PRINTS" id="PR00080">
    <property type="entry name" value="SDRFAMILY"/>
</dbReference>
<dbReference type="SUPFAM" id="SSF51735">
    <property type="entry name" value="NAD(P)-binding Rossmann-fold domains"/>
    <property type="match status" value="1"/>
</dbReference>
<accession>A0A076PHR4</accession>
<keyword evidence="2" id="KW-0560">Oxidoreductase</keyword>
<dbReference type="EMBL" id="CP006704">
    <property type="protein sequence ID" value="AIJ46334.1"/>
    <property type="molecule type" value="Genomic_DNA"/>
</dbReference>
<dbReference type="PANTHER" id="PTHR43180:SF66">
    <property type="entry name" value="SHORT-CHAIN DEHYDROGENASE_REDUCTASE FAMILY PROTEIN"/>
    <property type="match status" value="1"/>
</dbReference>
<evidence type="ECO:0000313" key="4">
    <source>
        <dbReference type="Proteomes" id="UP000028782"/>
    </source>
</evidence>
<proteinExistence type="inferred from homology"/>
<organism evidence="3 4">
    <name type="scientific">Comamonas testosteroni TK102</name>
    <dbReference type="NCBI Taxonomy" id="1392005"/>
    <lineage>
        <taxon>Bacteria</taxon>
        <taxon>Pseudomonadati</taxon>
        <taxon>Pseudomonadota</taxon>
        <taxon>Betaproteobacteria</taxon>
        <taxon>Burkholderiales</taxon>
        <taxon>Comamonadaceae</taxon>
        <taxon>Comamonas</taxon>
    </lineage>
</organism>
<gene>
    <name evidence="3" type="ORF">O987_11065</name>
</gene>
<dbReference type="InterPro" id="IPR002347">
    <property type="entry name" value="SDR_fam"/>
</dbReference>
<dbReference type="FunFam" id="3.40.50.720:FF:000084">
    <property type="entry name" value="Short-chain dehydrogenase reductase"/>
    <property type="match status" value="1"/>
</dbReference>
<dbReference type="AlphaFoldDB" id="A0A076PHR4"/>
<dbReference type="RefSeq" id="WP_003056395.1">
    <property type="nucleotide sequence ID" value="NZ_CP006704.1"/>
</dbReference>
<comment type="similarity">
    <text evidence="1">Belongs to the short-chain dehydrogenases/reductases (SDR) family.</text>
</comment>
<name>A0A076PHR4_COMTE</name>
<dbReference type="PRINTS" id="PR00081">
    <property type="entry name" value="GDHRDH"/>
</dbReference>
<evidence type="ECO:0000256" key="1">
    <source>
        <dbReference type="ARBA" id="ARBA00006484"/>
    </source>
</evidence>
<dbReference type="GO" id="GO:0016491">
    <property type="term" value="F:oxidoreductase activity"/>
    <property type="evidence" value="ECO:0007669"/>
    <property type="project" value="UniProtKB-KW"/>
</dbReference>
<dbReference type="HOGENOM" id="CLU_010194_1_0_4"/>
<dbReference type="PANTHER" id="PTHR43180">
    <property type="entry name" value="3-OXOACYL-(ACYL-CARRIER-PROTEIN) REDUCTASE (AFU_ORTHOLOGUE AFUA_6G11210)"/>
    <property type="match status" value="1"/>
</dbReference>
<evidence type="ECO:0000256" key="2">
    <source>
        <dbReference type="ARBA" id="ARBA00023002"/>
    </source>
</evidence>
<sequence length="254" mass="26929">MTNRLQGKVALVTGGASGVGLEVVKLLLAEGAKVAFSDINEAAGLQLAAELGKHAMFVRHDVSSETDWKLVMAAVQQCLGRLDVLVNNAGILLPGDMETGRLEDFSRLLRINTESVFIGCQQGIAAMKQGGGSIINMASVSSWLPVEQYAGYSASKAAVSALTRAAALNCRKQGYAIRVNSIHPDGIYTPMMQASLPKGVSQEMVLHDPERNRAGRAYMPERIAQLVLFLASDASSVMSGSELHADNSILGMGL</sequence>
<dbReference type="PROSITE" id="PS00061">
    <property type="entry name" value="ADH_SHORT"/>
    <property type="match status" value="1"/>
</dbReference>
<dbReference type="Pfam" id="PF13561">
    <property type="entry name" value="adh_short_C2"/>
    <property type="match status" value="1"/>
</dbReference>
<reference evidence="3 4" key="1">
    <citation type="journal article" date="2014" name="Genome Announc.">
        <title>Complete Genome Sequence of Polychlorinated Biphenyl Degrader Comamonas testosteroni TK102 (NBRC 109938).</title>
        <authorList>
            <person name="Fukuda K."/>
            <person name="Hosoyama A."/>
            <person name="Tsuchikane K."/>
            <person name="Ohji S."/>
            <person name="Yamazoe A."/>
            <person name="Fujita N."/>
            <person name="Shintani M."/>
            <person name="Kimbara K."/>
        </authorList>
    </citation>
    <scope>NUCLEOTIDE SEQUENCE [LARGE SCALE GENOMIC DNA]</scope>
    <source>
        <strain evidence="3">TK102</strain>
    </source>
</reference>
<dbReference type="CDD" id="cd05341">
    <property type="entry name" value="3beta-17beta-HSD_like_SDR_c"/>
    <property type="match status" value="1"/>
</dbReference>
<dbReference type="KEGG" id="ctes:O987_11065"/>
<dbReference type="InterPro" id="IPR020904">
    <property type="entry name" value="Sc_DH/Rdtase_CS"/>
</dbReference>
<evidence type="ECO:0000313" key="3">
    <source>
        <dbReference type="EMBL" id="AIJ46334.1"/>
    </source>
</evidence>